<accession>A0ACC1NN48</accession>
<dbReference type="EMBL" id="JAPDGR010001747">
    <property type="protein sequence ID" value="KAJ2979946.1"/>
    <property type="molecule type" value="Genomic_DNA"/>
</dbReference>
<sequence length="934" mass="108625">MGHQSAGVSCLSAEPHEDNISNHLLHFFGCIEICERDGFLNSIDRQSTLTRCEETNQAVKNPKANWKANIEAEKQRIVRLRYALLSDDDDKKLVDEVDDSRVQWQQSPKYRENIERVKAWRLGCGKKNTVFEREPVHGPSEPYKVEADISVPIIQFKNGQAFEDKKDSRLDGRFPNQKTTIEKLFEPSPEGSLLYNEPESDRSHIKYIHIPSNNMQWAEEAIAQYYGESRPDFTRTRRRPQRPQTNAQIILQDRYWRGLFHRDASLAPHARYMSHTCQTILLPMNGTSQERENIVLFMPYLHWETSTRQVLFAKEINKFAVRTATYPILREDEAKRRRQNDRRELTKCQFWHPRAAIPQRPIKDVSGVVEEVMGYGLDKFESYNPLGRYILAAARLYEDQQPLLVRAFHRYDEENNKWPEHEELRTDDCGTCRANIKKVSRVVMVDQLWMWILDAKTLITCFPKRYGAKGRDTSAVHKSIRTNLENLGSDQMQTVFELALIVLEKCTMTFFDRTKTLDKQPHVVDGVLQSDQGSSREAFRSPSYRSSKLHLPLLDIYREWKLKQVLEESIKELDMMIPIFITHRDIIKRFVEQTEEILDPDRGFRTEFSRHSPRRDQQSDFDETKEFDGQSSRAKKREDYLSFKLRANGCQDRVDSHVRDLEALRNSAKKTADEVLNLLSLKQQQASVVQAWQAVKQSDETIKQGRSIVVFTLATIVFLPLSFLTSLFGMNNYEFGDNNWKLKDQLLYIFSISAGVVLICLLFAFSAWLRVWAWSLGSRVLMELLTKSGIYEYIPQLKPIERIADETHVNIERKKMDLKRRILKKKSQKAREAKAEEEKRVFRDKMMKMRKSQTENIQGGSTLDSRFSIFDEIHGVKKSSWGPSDLIRNPVLAMSTFWEWLGLARLSSRPKKRGNKPSQSYNGGGSGTPTISNV</sequence>
<evidence type="ECO:0000313" key="2">
    <source>
        <dbReference type="Proteomes" id="UP001143856"/>
    </source>
</evidence>
<name>A0ACC1NN48_9PEZI</name>
<reference evidence="1" key="1">
    <citation type="submission" date="2022-10" db="EMBL/GenBank/DDBJ databases">
        <title>Genome Sequence of Xylaria curta.</title>
        <authorList>
            <person name="Buettner E."/>
        </authorList>
    </citation>
    <scope>NUCLEOTIDE SEQUENCE</scope>
    <source>
        <strain evidence="1">Babe10</strain>
    </source>
</reference>
<comment type="caution">
    <text evidence="1">The sequence shown here is derived from an EMBL/GenBank/DDBJ whole genome shotgun (WGS) entry which is preliminary data.</text>
</comment>
<organism evidence="1 2">
    <name type="scientific">Xylaria curta</name>
    <dbReference type="NCBI Taxonomy" id="42375"/>
    <lineage>
        <taxon>Eukaryota</taxon>
        <taxon>Fungi</taxon>
        <taxon>Dikarya</taxon>
        <taxon>Ascomycota</taxon>
        <taxon>Pezizomycotina</taxon>
        <taxon>Sordariomycetes</taxon>
        <taxon>Xylariomycetidae</taxon>
        <taxon>Xylariales</taxon>
        <taxon>Xylariaceae</taxon>
        <taxon>Xylaria</taxon>
    </lineage>
</organism>
<keyword evidence="2" id="KW-1185">Reference proteome</keyword>
<dbReference type="Proteomes" id="UP001143856">
    <property type="component" value="Unassembled WGS sequence"/>
</dbReference>
<gene>
    <name evidence="1" type="ORF">NUW58_g7073</name>
</gene>
<evidence type="ECO:0000313" key="1">
    <source>
        <dbReference type="EMBL" id="KAJ2979946.1"/>
    </source>
</evidence>
<protein>
    <submittedName>
        <fullName evidence="1">Uncharacterized protein</fullName>
    </submittedName>
</protein>
<proteinExistence type="predicted"/>